<comment type="caution">
    <text evidence="2">The sequence shown here is derived from an EMBL/GenBank/DDBJ whole genome shotgun (WGS) entry which is preliminary data.</text>
</comment>
<evidence type="ECO:0000313" key="2">
    <source>
        <dbReference type="EMBL" id="TRM66596.1"/>
    </source>
</evidence>
<keyword evidence="1" id="KW-1133">Transmembrane helix</keyword>
<dbReference type="EMBL" id="VDMD01000003">
    <property type="protein sequence ID" value="TRM66596.1"/>
    <property type="molecule type" value="Genomic_DNA"/>
</dbReference>
<keyword evidence="1" id="KW-0812">Transmembrane</keyword>
<keyword evidence="1" id="KW-0472">Membrane</keyword>
<feature type="transmembrane region" description="Helical" evidence="1">
    <location>
        <begin position="21"/>
        <end position="43"/>
    </location>
</feature>
<evidence type="ECO:0000256" key="1">
    <source>
        <dbReference type="SAM" id="Phobius"/>
    </source>
</evidence>
<protein>
    <submittedName>
        <fullName evidence="2">Uncharacterized protein</fullName>
    </submittedName>
</protein>
<keyword evidence="3" id="KW-1185">Reference proteome</keyword>
<reference evidence="2 3" key="1">
    <citation type="journal article" date="2019" name="New Phytol.">
        <title>Comparative genomics reveals unique wood-decay strategies and fruiting body development in the Schizophyllaceae.</title>
        <authorList>
            <person name="Almasi E."/>
            <person name="Sahu N."/>
            <person name="Krizsan K."/>
            <person name="Balint B."/>
            <person name="Kovacs G.M."/>
            <person name="Kiss B."/>
            <person name="Cseklye J."/>
            <person name="Drula E."/>
            <person name="Henrissat B."/>
            <person name="Nagy I."/>
            <person name="Chovatia M."/>
            <person name="Adam C."/>
            <person name="LaButti K."/>
            <person name="Lipzen A."/>
            <person name="Riley R."/>
            <person name="Grigoriev I.V."/>
            <person name="Nagy L.G."/>
        </authorList>
    </citation>
    <scope>NUCLEOTIDE SEQUENCE [LARGE SCALE GENOMIC DNA]</scope>
    <source>
        <strain evidence="2 3">NL-1724</strain>
    </source>
</reference>
<feature type="transmembrane region" description="Helical" evidence="1">
    <location>
        <begin position="83"/>
        <end position="99"/>
    </location>
</feature>
<sequence length="221" mass="25196">MQIVSYIDSVFNAAVDDPEDWWVYLLVHTFELLLPFFMAKAIYRWELGWREGARWVPTVRRSPATHKERASARADVREMDDRATFMVLFVGLLFGIIVRDHALLPALHPAPDEANALRYRAINFAFGYAMNALWWAGQCRQILLRRRAQRFAGQYRASAVFFCLATWSEFVGHLTSVVGHYDARPAYLLAQVPSLAIAGWAASQAFTLPPEKGDDADEDEE</sequence>
<gene>
    <name evidence="2" type="ORF">BD626DRAFT_396510</name>
</gene>
<feature type="transmembrane region" description="Helical" evidence="1">
    <location>
        <begin position="119"/>
        <end position="137"/>
    </location>
</feature>
<name>A0A550CP63_9AGAR</name>
<evidence type="ECO:0000313" key="3">
    <source>
        <dbReference type="Proteomes" id="UP000320762"/>
    </source>
</evidence>
<dbReference type="Proteomes" id="UP000320762">
    <property type="component" value="Unassembled WGS sequence"/>
</dbReference>
<proteinExistence type="predicted"/>
<organism evidence="2 3">
    <name type="scientific">Schizophyllum amplum</name>
    <dbReference type="NCBI Taxonomy" id="97359"/>
    <lineage>
        <taxon>Eukaryota</taxon>
        <taxon>Fungi</taxon>
        <taxon>Dikarya</taxon>
        <taxon>Basidiomycota</taxon>
        <taxon>Agaricomycotina</taxon>
        <taxon>Agaricomycetes</taxon>
        <taxon>Agaricomycetidae</taxon>
        <taxon>Agaricales</taxon>
        <taxon>Schizophyllaceae</taxon>
        <taxon>Schizophyllum</taxon>
    </lineage>
</organism>
<accession>A0A550CP63</accession>
<dbReference type="AlphaFoldDB" id="A0A550CP63"/>
<dbReference type="OrthoDB" id="2548253at2759"/>